<reference evidence="1" key="1">
    <citation type="submission" date="2019-02" db="EMBL/GenBank/DDBJ databases">
        <authorList>
            <person name="Bachy C."/>
            <person name="Yung C.-M."/>
            <person name="Roux S."/>
            <person name="Sullivan M.B."/>
            <person name="Worden A.Z."/>
        </authorList>
    </citation>
    <scope>NUCLEOTIDE SEQUENCE</scope>
    <source>
        <strain evidence="1">BII-V1</strain>
    </source>
</reference>
<name>A0A7S6SVT6_9PHYC</name>
<accession>A0A7S6SVT6</accession>
<evidence type="ECO:0000313" key="1">
    <source>
        <dbReference type="EMBL" id="QOR60139.1"/>
    </source>
</evidence>
<dbReference type="EMBL" id="MK522034">
    <property type="protein sequence ID" value="QOR60139.1"/>
    <property type="molecule type" value="Genomic_DNA"/>
</dbReference>
<sequence>MFTEQFGFSGYTKPKDPITLDDTEIDLSEYDEFGEDVAVSNDLMQEMVLATNKAVSKKTGLCTYIVETLSVKRYTHRATNQEIYRCMFMTVKHKGFAYGFAVTSDMRIIDGKATVISLRSQPVDSRPPSDPSIYQKSIKGKEFEDYTEVRRSELDLVKNGKIIEKEIEDPQTMYGKIRI</sequence>
<proteinExistence type="predicted"/>
<protein>
    <submittedName>
        <fullName evidence="1">Uncharacterized protein</fullName>
    </submittedName>
</protein>
<organism evidence="1">
    <name type="scientific">Bathycoccus sp. RCC716 virus 1</name>
    <dbReference type="NCBI Taxonomy" id="2530038"/>
    <lineage>
        <taxon>Viruses</taxon>
        <taxon>Varidnaviria</taxon>
        <taxon>Bamfordvirae</taxon>
        <taxon>Nucleocytoviricota</taxon>
        <taxon>Megaviricetes</taxon>
        <taxon>Algavirales</taxon>
        <taxon>Phycodnaviridae</taxon>
        <taxon>Prasinovirus</taxon>
    </lineage>
</organism>